<keyword evidence="1 3" id="KW-0479">Metal-binding</keyword>
<dbReference type="GO" id="GO:0008270">
    <property type="term" value="F:zinc ion binding"/>
    <property type="evidence" value="ECO:0007669"/>
    <property type="project" value="UniProtKB-KW"/>
</dbReference>
<evidence type="ECO:0000313" key="8">
    <source>
        <dbReference type="EMBL" id="JAI53256.1"/>
    </source>
</evidence>
<dbReference type="SUPFAM" id="SSF57850">
    <property type="entry name" value="RING/U-box"/>
    <property type="match status" value="1"/>
</dbReference>
<evidence type="ECO:0000259" key="6">
    <source>
        <dbReference type="PROSITE" id="PS50089"/>
    </source>
</evidence>
<keyword evidence="4" id="KW-0158">Chromosome</keyword>
<name>A0A0N7Z8H4_9HEMI</name>
<dbReference type="GO" id="GO:0072487">
    <property type="term" value="C:MSL complex"/>
    <property type="evidence" value="ECO:0007669"/>
    <property type="project" value="UniProtKB-UniRule"/>
</dbReference>
<sequence>MNATRLYVSTCRLILNANVDDTSSWLDIYKLFPCLRQSLACTVCGNLLIEPYTPTESNCEHHVCRSCKGGRKKLKPSCSWCKDYNKYVENSQLRTLLQCYKKLCQYITSNDIYPTLVTHPSTSNNSSNEHNGETLLQIIKEGSGFKDDFKNNLSISTLPFKQTTYKTISTQTINNDSKTDERLKSTEAVGNNNSSTYSVIYTDNGNRLTFKRTAKEIYDMGSRNGESNNTNSSENTKVNKVRKRSTFLKPPTCKCGGSNQAKGSCRGYRCPCYSADKSCSDCVCIGCKNPRGVSIPRDPALPPADSFAEVALEASVQQKHNPVLD</sequence>
<feature type="region of interest" description="Disordered" evidence="5">
    <location>
        <begin position="221"/>
        <end position="241"/>
    </location>
</feature>
<dbReference type="InterPro" id="IPR037922">
    <property type="entry name" value="MSL2"/>
</dbReference>
<dbReference type="EMBL" id="GDKW01003339">
    <property type="protein sequence ID" value="JAI53256.1"/>
    <property type="molecule type" value="mRNA"/>
</dbReference>
<dbReference type="Pfam" id="PF16685">
    <property type="entry name" value="zf-RING_10"/>
    <property type="match status" value="1"/>
</dbReference>
<dbReference type="CDD" id="cd16522">
    <property type="entry name" value="RING-HC_MSL2"/>
    <property type="match status" value="1"/>
</dbReference>
<dbReference type="InterPro" id="IPR032043">
    <property type="entry name" value="Msl2_Znf-RING"/>
</dbReference>
<comment type="similarity">
    <text evidence="4">Belongs to the MSL2 family.</text>
</comment>
<evidence type="ECO:0000259" key="7">
    <source>
        <dbReference type="PROSITE" id="PS52051"/>
    </source>
</evidence>
<dbReference type="GO" id="GO:0061630">
    <property type="term" value="F:ubiquitin protein ligase activity"/>
    <property type="evidence" value="ECO:0007669"/>
    <property type="project" value="InterPro"/>
</dbReference>
<dbReference type="PANTHER" id="PTHR16048:SF3">
    <property type="entry name" value="E3 UBIQUITIN-PROTEIN LIGASE MSL2"/>
    <property type="match status" value="1"/>
</dbReference>
<dbReference type="PROSITE" id="PS50089">
    <property type="entry name" value="ZF_RING_2"/>
    <property type="match status" value="1"/>
</dbReference>
<evidence type="ECO:0000256" key="2">
    <source>
        <dbReference type="ARBA" id="ARBA00022833"/>
    </source>
</evidence>
<dbReference type="AlphaFoldDB" id="A0A0N7Z8H4"/>
<accession>A0A0N7Z8H4</accession>
<organism evidence="8">
    <name type="scientific">Rhodnius neglectus</name>
    <dbReference type="NCBI Taxonomy" id="72488"/>
    <lineage>
        <taxon>Eukaryota</taxon>
        <taxon>Metazoa</taxon>
        <taxon>Ecdysozoa</taxon>
        <taxon>Arthropoda</taxon>
        <taxon>Hexapoda</taxon>
        <taxon>Insecta</taxon>
        <taxon>Pterygota</taxon>
        <taxon>Neoptera</taxon>
        <taxon>Paraneoptera</taxon>
        <taxon>Hemiptera</taxon>
        <taxon>Heteroptera</taxon>
        <taxon>Panheteroptera</taxon>
        <taxon>Cimicomorpha</taxon>
        <taxon>Reduviidae</taxon>
        <taxon>Triatominae</taxon>
        <taxon>Rhodnius</taxon>
    </lineage>
</organism>
<evidence type="ECO:0000256" key="3">
    <source>
        <dbReference type="PROSITE-ProRule" id="PRU00175"/>
    </source>
</evidence>
<dbReference type="CDD" id="cd13122">
    <property type="entry name" value="MSL2_CXC"/>
    <property type="match status" value="1"/>
</dbReference>
<evidence type="ECO:0000256" key="5">
    <source>
        <dbReference type="SAM" id="MobiDB-lite"/>
    </source>
</evidence>
<keyword evidence="4" id="KW-0539">Nucleus</keyword>
<keyword evidence="2" id="KW-0862">Zinc</keyword>
<dbReference type="PANTHER" id="PTHR16048">
    <property type="entry name" value="MSL2-RELATED"/>
    <property type="match status" value="1"/>
</dbReference>
<feature type="domain" description="RING-type" evidence="6">
    <location>
        <begin position="41"/>
        <end position="82"/>
    </location>
</feature>
<feature type="compositionally biased region" description="Low complexity" evidence="5">
    <location>
        <begin position="221"/>
        <end position="236"/>
    </location>
</feature>
<evidence type="ECO:0000256" key="1">
    <source>
        <dbReference type="ARBA" id="ARBA00022771"/>
    </source>
</evidence>
<dbReference type="InterPro" id="IPR033467">
    <property type="entry name" value="Tesmin/TSO1-like_CXC"/>
</dbReference>
<dbReference type="PROSITE" id="PS52051">
    <property type="entry name" value="CXC_MSL2"/>
    <property type="match status" value="1"/>
</dbReference>
<dbReference type="InterPro" id="IPR001841">
    <property type="entry name" value="Znf_RING"/>
</dbReference>
<reference evidence="8" key="1">
    <citation type="journal article" date="2016" name="PLoS Negl. Trop. Dis.">
        <title>A Deep Insight into the Sialome of Rhodnius neglectus, a Vector of Chagas Disease.</title>
        <authorList>
            <person name="Santiago P.B."/>
            <person name="Assumpcao T.C."/>
            <person name="Araujo C.N."/>
            <person name="Bastos I.M."/>
            <person name="Neves D."/>
            <person name="Silva I.G."/>
            <person name="Charneau S."/>
            <person name="Queiroz R.M."/>
            <person name="Raiol T."/>
            <person name="Oliveira J.V."/>
            <person name="Sousa M.V."/>
            <person name="Calvo E."/>
            <person name="Ribeiro J.M."/>
            <person name="Santana J.M."/>
        </authorList>
    </citation>
    <scope>NUCLEOTIDE SEQUENCE</scope>
    <source>
        <tissue evidence="8">Salivary glands</tissue>
    </source>
</reference>
<evidence type="ECO:0000256" key="4">
    <source>
        <dbReference type="PROSITE-ProRule" id="PRU01396"/>
    </source>
</evidence>
<keyword evidence="1 3" id="KW-0863">Zinc-finger</keyword>
<dbReference type="GO" id="GO:0016567">
    <property type="term" value="P:protein ubiquitination"/>
    <property type="evidence" value="ECO:0007669"/>
    <property type="project" value="TreeGrafter"/>
</dbReference>
<dbReference type="SMART" id="SM01114">
    <property type="entry name" value="CXC"/>
    <property type="match status" value="1"/>
</dbReference>
<feature type="domain" description="CXC MSL2-type" evidence="7">
    <location>
        <begin position="248"/>
        <end position="297"/>
    </location>
</feature>
<dbReference type="Pfam" id="PF16682">
    <property type="entry name" value="MSL2-CXC"/>
    <property type="match status" value="1"/>
</dbReference>
<dbReference type="InterPro" id="IPR013083">
    <property type="entry name" value="Znf_RING/FYVE/PHD"/>
</dbReference>
<dbReference type="InterPro" id="IPR032049">
    <property type="entry name" value="Msl2-CXC"/>
</dbReference>
<protein>
    <submittedName>
        <fullName evidence="8">Putative e3 ubiquitin-protein ligase msl2 isoform x2</fullName>
    </submittedName>
</protein>
<proteinExistence type="evidence at transcript level"/>
<dbReference type="Gene3D" id="3.30.40.10">
    <property type="entry name" value="Zinc/RING finger domain, C3HC4 (zinc finger)"/>
    <property type="match status" value="1"/>
</dbReference>